<evidence type="ECO:0000256" key="17">
    <source>
        <dbReference type="ARBA" id="ARBA00049513"/>
    </source>
</evidence>
<keyword evidence="11" id="KW-0521">NADP</keyword>
<dbReference type="GO" id="GO:0008270">
    <property type="term" value="F:zinc ion binding"/>
    <property type="evidence" value="ECO:0007669"/>
    <property type="project" value="UniProtKB-KW"/>
</dbReference>
<evidence type="ECO:0000256" key="11">
    <source>
        <dbReference type="ARBA" id="ARBA00022857"/>
    </source>
</evidence>
<dbReference type="InterPro" id="IPR013785">
    <property type="entry name" value="Aldolase_TIM"/>
</dbReference>
<evidence type="ECO:0000256" key="6">
    <source>
        <dbReference type="ARBA" id="ARBA00022694"/>
    </source>
</evidence>
<dbReference type="Pfam" id="PF25585">
    <property type="entry name" value="zf-CCCH_DUS3L"/>
    <property type="match status" value="1"/>
</dbReference>
<feature type="region of interest" description="Disordered" evidence="20">
    <location>
        <begin position="1"/>
        <end position="32"/>
    </location>
</feature>
<keyword evidence="7 18" id="KW-0479">Metal-binding</keyword>
<evidence type="ECO:0000256" key="16">
    <source>
        <dbReference type="ARBA" id="ARBA00049447"/>
    </source>
</evidence>
<dbReference type="GO" id="GO:0102265">
    <property type="term" value="F:tRNA-dihydrouridine47 synthase activity"/>
    <property type="evidence" value="ECO:0007669"/>
    <property type="project" value="UniProtKB-EC"/>
</dbReference>
<feature type="domain" description="C3H1-type" evidence="21">
    <location>
        <begin position="91"/>
        <end position="122"/>
    </location>
</feature>
<keyword evidence="13" id="KW-0520">NAD</keyword>
<keyword evidence="4 19" id="KW-0288">FMN</keyword>
<evidence type="ECO:0000256" key="5">
    <source>
        <dbReference type="ARBA" id="ARBA00022664"/>
    </source>
</evidence>
<feature type="compositionally biased region" description="Polar residues" evidence="20">
    <location>
        <begin position="22"/>
        <end position="31"/>
    </location>
</feature>
<evidence type="ECO:0000256" key="4">
    <source>
        <dbReference type="ARBA" id="ARBA00022643"/>
    </source>
</evidence>
<keyword evidence="6 19" id="KW-0819">tRNA processing</keyword>
<proteinExistence type="inferred from homology"/>
<keyword evidence="12 19" id="KW-0560">Oxidoreductase</keyword>
<dbReference type="AlphaFoldDB" id="A0A6A1V468"/>
<dbReference type="PROSITE" id="PS50103">
    <property type="entry name" value="ZF_C3H1"/>
    <property type="match status" value="1"/>
</dbReference>
<organism evidence="22 23">
    <name type="scientific">Morella rubra</name>
    <name type="common">Chinese bayberry</name>
    <dbReference type="NCBI Taxonomy" id="262757"/>
    <lineage>
        <taxon>Eukaryota</taxon>
        <taxon>Viridiplantae</taxon>
        <taxon>Streptophyta</taxon>
        <taxon>Embryophyta</taxon>
        <taxon>Tracheophyta</taxon>
        <taxon>Spermatophyta</taxon>
        <taxon>Magnoliopsida</taxon>
        <taxon>eudicotyledons</taxon>
        <taxon>Gunneridae</taxon>
        <taxon>Pentapetalae</taxon>
        <taxon>rosids</taxon>
        <taxon>fabids</taxon>
        <taxon>Fagales</taxon>
        <taxon>Myricaceae</taxon>
        <taxon>Morella</taxon>
    </lineage>
</organism>
<evidence type="ECO:0000256" key="10">
    <source>
        <dbReference type="ARBA" id="ARBA00022833"/>
    </source>
</evidence>
<comment type="cofactor">
    <cofactor evidence="1 19">
        <name>FMN</name>
        <dbReference type="ChEBI" id="CHEBI:58210"/>
    </cofactor>
</comment>
<keyword evidence="3 19" id="KW-0285">Flavoprotein</keyword>
<accession>A0A6A1V468</accession>
<sequence>MDESPAGVVEDPKPSEYLQVPSKPNGSQQTPEELVAKAIAPVKKEFLRYPPPRTCSSTNHENHTVSETKVVALKEKKSKRQLKRERRQEQKSARNICPLIAKSGDVSSCPYNERCRFSHDLEAFKDQKPADLEGECPFMNAKEPCPYGLACRFSSTHKDGIPAGTSDARKKNSEVNGLNKDVQKLLWKNKMSFPKADAKLKALGLVGKLKSKVKILEDEVDDETVPSAHMTDGNGCSEVSNDLDAKLESAEVHKEGTIDDTVASDEQPLKKQKSVISEYCSPPEANNGDRASMEEVVAVSCTRTEPHASSDIMPTETDRSLKLHPREKKLIDFREKLYLAPLTTVGNLPFRRVCKVLGADVTCGEMAMCTNLLQGQASEWALLRRHSSEDMFGVQILEKGAGSALLTKPMRIKSIIEAASGTVDKPLTVKLRLACDGQCFLLLPGVFEIIALIKLVQHALHFSFSSLLQVRTGFFEGKNRVESLVSQIGSWGASALTIHGRSRQQRYSKLANWDYIYQCARKAPDTLQVMGNGDVFSYLDWNTHKADCPELATCMIARGALIKPWIFTEIKEQRHWDISSGDRLNILKDFVRFGLEHWGSDLKGVETTRRFLLEWLSYTCRYIPVGLLDVIPQQLNWRPPSYYGRDDLETLMASDSAANWIRISEMLLGKVPDGFTFVPKHKSNAYDRAENG</sequence>
<protein>
    <recommendedName>
        <fullName evidence="2 19">tRNA-dihydrouridine(47) synthase [NAD(P)(+)]</fullName>
        <ecNumber evidence="19">1.3.1.-</ecNumber>
    </recommendedName>
    <alternativeName>
        <fullName evidence="19">tRNA-dihydrouridine synthase 3</fullName>
    </alternativeName>
</protein>
<evidence type="ECO:0000256" key="15">
    <source>
        <dbReference type="ARBA" id="ARBA00048342"/>
    </source>
</evidence>
<dbReference type="PANTHER" id="PTHR45846">
    <property type="entry name" value="TRNA-DIHYDROURIDINE(47) SYNTHASE [NAD(P)(+)]-LIKE"/>
    <property type="match status" value="1"/>
</dbReference>
<dbReference type="CDD" id="cd02801">
    <property type="entry name" value="DUS_like_FMN"/>
    <property type="match status" value="1"/>
</dbReference>
<evidence type="ECO:0000259" key="21">
    <source>
        <dbReference type="PROSITE" id="PS50103"/>
    </source>
</evidence>
<evidence type="ECO:0000256" key="19">
    <source>
        <dbReference type="RuleBase" id="RU291113"/>
    </source>
</evidence>
<evidence type="ECO:0000256" key="8">
    <source>
        <dbReference type="ARBA" id="ARBA00022737"/>
    </source>
</evidence>
<dbReference type="OrthoDB" id="259935at2759"/>
<evidence type="ECO:0000256" key="14">
    <source>
        <dbReference type="ARBA" id="ARBA00048266"/>
    </source>
</evidence>
<reference evidence="22 23" key="1">
    <citation type="journal article" date="2019" name="Plant Biotechnol. J.">
        <title>The red bayberry genome and genetic basis of sex determination.</title>
        <authorList>
            <person name="Jia H.M."/>
            <person name="Jia H.J."/>
            <person name="Cai Q.L."/>
            <person name="Wang Y."/>
            <person name="Zhao H.B."/>
            <person name="Yang W.F."/>
            <person name="Wang G.Y."/>
            <person name="Li Y.H."/>
            <person name="Zhan D.L."/>
            <person name="Shen Y.T."/>
            <person name="Niu Q.F."/>
            <person name="Chang L."/>
            <person name="Qiu J."/>
            <person name="Zhao L."/>
            <person name="Xie H.B."/>
            <person name="Fu W.Y."/>
            <person name="Jin J."/>
            <person name="Li X.W."/>
            <person name="Jiao Y."/>
            <person name="Zhou C.C."/>
            <person name="Tu T."/>
            <person name="Chai C.Y."/>
            <person name="Gao J.L."/>
            <person name="Fan L.J."/>
            <person name="van de Weg E."/>
            <person name="Wang J.Y."/>
            <person name="Gao Z.S."/>
        </authorList>
    </citation>
    <scope>NUCLEOTIDE SEQUENCE [LARGE SCALE GENOMIC DNA]</scope>
    <source>
        <tissue evidence="22">Leaves</tissue>
    </source>
</reference>
<evidence type="ECO:0000313" key="22">
    <source>
        <dbReference type="EMBL" id="KAB1207461.1"/>
    </source>
</evidence>
<dbReference type="InterPro" id="IPR000571">
    <property type="entry name" value="Znf_CCCH"/>
</dbReference>
<dbReference type="EC" id="1.3.1.-" evidence="19"/>
<keyword evidence="23" id="KW-1185">Reference proteome</keyword>
<dbReference type="Proteomes" id="UP000516437">
    <property type="component" value="Chromosome 7"/>
</dbReference>
<comment type="catalytic activity">
    <reaction evidence="14">
        <text>5,6-dihydrouridine(47) in tRNA + NAD(+) = uridine(47) in tRNA + NADH + H(+)</text>
        <dbReference type="Rhea" id="RHEA:53364"/>
        <dbReference type="Rhea" id="RHEA-COMP:13539"/>
        <dbReference type="Rhea" id="RHEA-COMP:13540"/>
        <dbReference type="ChEBI" id="CHEBI:15378"/>
        <dbReference type="ChEBI" id="CHEBI:57540"/>
        <dbReference type="ChEBI" id="CHEBI:57945"/>
        <dbReference type="ChEBI" id="CHEBI:65315"/>
        <dbReference type="ChEBI" id="CHEBI:74443"/>
        <dbReference type="EC" id="1.3.1.89"/>
    </reaction>
    <physiologicalReaction direction="right-to-left" evidence="14">
        <dbReference type="Rhea" id="RHEA:53366"/>
    </physiologicalReaction>
</comment>
<evidence type="ECO:0000256" key="18">
    <source>
        <dbReference type="PROSITE-ProRule" id="PRU00723"/>
    </source>
</evidence>
<dbReference type="SUPFAM" id="SSF51395">
    <property type="entry name" value="FMN-linked oxidoreductases"/>
    <property type="match status" value="1"/>
</dbReference>
<gene>
    <name evidence="22" type="ORF">CJ030_MR7G012495</name>
</gene>
<evidence type="ECO:0000256" key="7">
    <source>
        <dbReference type="ARBA" id="ARBA00022723"/>
    </source>
</evidence>
<dbReference type="GO" id="GO:0006397">
    <property type="term" value="P:mRNA processing"/>
    <property type="evidence" value="ECO:0007669"/>
    <property type="project" value="UniProtKB-KW"/>
</dbReference>
<keyword evidence="10 18" id="KW-0862">Zinc</keyword>
<evidence type="ECO:0000256" key="1">
    <source>
        <dbReference type="ARBA" id="ARBA00001917"/>
    </source>
</evidence>
<dbReference type="PANTHER" id="PTHR45846:SF1">
    <property type="entry name" value="TRNA-DIHYDROURIDINE(47) SYNTHASE [NAD(P)(+)]-LIKE"/>
    <property type="match status" value="1"/>
</dbReference>
<dbReference type="FunFam" id="4.10.1000.10:FF:000029">
    <property type="entry name" value="tRNA-dihydrouridine(47) synthase [NAD(P)(+)]"/>
    <property type="match status" value="1"/>
</dbReference>
<name>A0A6A1V468_9ROSI</name>
<dbReference type="Pfam" id="PF01207">
    <property type="entry name" value="Dus"/>
    <property type="match status" value="2"/>
</dbReference>
<comment type="similarity">
    <text evidence="19">Belongs to the dus family. Dus3 subfamily.</text>
</comment>
<keyword evidence="9 18" id="KW-0863">Zinc-finger</keyword>
<dbReference type="Gene3D" id="3.20.20.70">
    <property type="entry name" value="Aldolase class I"/>
    <property type="match status" value="2"/>
</dbReference>
<evidence type="ECO:0000256" key="13">
    <source>
        <dbReference type="ARBA" id="ARBA00023027"/>
    </source>
</evidence>
<evidence type="ECO:0000256" key="9">
    <source>
        <dbReference type="ARBA" id="ARBA00022771"/>
    </source>
</evidence>
<evidence type="ECO:0000313" key="23">
    <source>
        <dbReference type="Proteomes" id="UP000516437"/>
    </source>
</evidence>
<evidence type="ECO:0000256" key="20">
    <source>
        <dbReference type="SAM" id="MobiDB-lite"/>
    </source>
</evidence>
<keyword evidence="5" id="KW-0507">mRNA processing</keyword>
<evidence type="ECO:0000256" key="12">
    <source>
        <dbReference type="ARBA" id="ARBA00023002"/>
    </source>
</evidence>
<dbReference type="EMBL" id="RXIC02000025">
    <property type="protein sequence ID" value="KAB1207461.1"/>
    <property type="molecule type" value="Genomic_DNA"/>
</dbReference>
<keyword evidence="8" id="KW-0677">Repeat</keyword>
<dbReference type="InterPro" id="IPR035587">
    <property type="entry name" value="DUS-like_FMN-bd"/>
</dbReference>
<comment type="catalytic activity">
    <reaction evidence="17">
        <text>5,6-dihydrouridine(47) in tRNA + NADP(+) = uridine(47) in tRNA + NADPH + H(+)</text>
        <dbReference type="Rhea" id="RHEA:53360"/>
        <dbReference type="Rhea" id="RHEA-COMP:13539"/>
        <dbReference type="Rhea" id="RHEA-COMP:13540"/>
        <dbReference type="ChEBI" id="CHEBI:15378"/>
        <dbReference type="ChEBI" id="CHEBI:57783"/>
        <dbReference type="ChEBI" id="CHEBI:58349"/>
        <dbReference type="ChEBI" id="CHEBI:65315"/>
        <dbReference type="ChEBI" id="CHEBI:74443"/>
        <dbReference type="EC" id="1.3.1.89"/>
    </reaction>
    <physiologicalReaction direction="right-to-left" evidence="17">
        <dbReference type="Rhea" id="RHEA:53362"/>
    </physiologicalReaction>
</comment>
<evidence type="ECO:0000256" key="2">
    <source>
        <dbReference type="ARBA" id="ARBA00012376"/>
    </source>
</evidence>
<dbReference type="GO" id="GO:0050660">
    <property type="term" value="F:flavin adenine dinucleotide binding"/>
    <property type="evidence" value="ECO:0007669"/>
    <property type="project" value="UniProtKB-UniRule"/>
</dbReference>
<feature type="zinc finger region" description="C3H1-type" evidence="18">
    <location>
        <begin position="91"/>
        <end position="122"/>
    </location>
</feature>
<evidence type="ECO:0000256" key="3">
    <source>
        <dbReference type="ARBA" id="ARBA00022630"/>
    </source>
</evidence>
<dbReference type="GO" id="GO:0003723">
    <property type="term" value="F:RNA binding"/>
    <property type="evidence" value="ECO:0007669"/>
    <property type="project" value="TreeGrafter"/>
</dbReference>
<comment type="catalytic activity">
    <reaction evidence="15">
        <text>a 5,6-dihydrouridine in mRNA + NAD(+) = a uridine in mRNA + NADH + H(+)</text>
        <dbReference type="Rhea" id="RHEA:69851"/>
        <dbReference type="Rhea" id="RHEA-COMP:14658"/>
        <dbReference type="Rhea" id="RHEA-COMP:17789"/>
        <dbReference type="ChEBI" id="CHEBI:15378"/>
        <dbReference type="ChEBI" id="CHEBI:57540"/>
        <dbReference type="ChEBI" id="CHEBI:57945"/>
        <dbReference type="ChEBI" id="CHEBI:65315"/>
        <dbReference type="ChEBI" id="CHEBI:74443"/>
    </reaction>
    <physiologicalReaction direction="right-to-left" evidence="15">
        <dbReference type="Rhea" id="RHEA:69853"/>
    </physiologicalReaction>
</comment>
<comment type="caution">
    <text evidence="22">The sequence shown here is derived from an EMBL/GenBank/DDBJ whole genome shotgun (WGS) entry which is preliminary data.</text>
</comment>
<dbReference type="Gene3D" id="4.10.1000.10">
    <property type="entry name" value="Zinc finger, CCCH-type"/>
    <property type="match status" value="1"/>
</dbReference>
<comment type="catalytic activity">
    <reaction evidence="16">
        <text>a 5,6-dihydrouridine in mRNA + NADP(+) = a uridine in mRNA + NADPH + H(+)</text>
        <dbReference type="Rhea" id="RHEA:69855"/>
        <dbReference type="Rhea" id="RHEA-COMP:14658"/>
        <dbReference type="Rhea" id="RHEA-COMP:17789"/>
        <dbReference type="ChEBI" id="CHEBI:15378"/>
        <dbReference type="ChEBI" id="CHEBI:57783"/>
        <dbReference type="ChEBI" id="CHEBI:58349"/>
        <dbReference type="ChEBI" id="CHEBI:65315"/>
        <dbReference type="ChEBI" id="CHEBI:74443"/>
    </reaction>
    <physiologicalReaction direction="right-to-left" evidence="16">
        <dbReference type="Rhea" id="RHEA:69857"/>
    </physiologicalReaction>
</comment>